<feature type="domain" description="ACB" evidence="3">
    <location>
        <begin position="466"/>
        <end position="526"/>
    </location>
</feature>
<feature type="region of interest" description="Disordered" evidence="1">
    <location>
        <begin position="536"/>
        <end position="556"/>
    </location>
</feature>
<dbReference type="EMBL" id="CAJNJA010032164">
    <property type="protein sequence ID" value="CAE7664373.1"/>
    <property type="molecule type" value="Genomic_DNA"/>
</dbReference>
<dbReference type="Pfam" id="PF00887">
    <property type="entry name" value="ACBP"/>
    <property type="match status" value="1"/>
</dbReference>
<sequence length="556" mass="60480">MAPFAVLVLLAYNIWMKTYLGEAITADDFAASNLFLQWAAERFPDSAVFEFWQMELHVIRTEIHEASRCVERVHAVLGHLELPAIDSFLEQKKAMFSLALLDWASAAQGFERSLAVSEVKQRRSYVPTLSYLAGLCRVLCDSPSAARENFDRVQKYAKMRKRNWPPEDDLAFLKVKDLCGGTSVEATRALLELVEISMMKIHVLHTMPSEEKGQLKQKLLQDHPTPASETAEEGARALLFCAEISRLQGDNEEALRFAAEAAALLPSLGSRGNSNGTAAALHLTMALLGVEGHLALLDKCPKCCRAYDDSIKFKRLGLERKIADGNIPSTSSGDLSAALEQSTDDACCGEGEEEFFSAEEEEADGTEGISSSPSTAKGAFWNRWRFLKPLTVDTDLPADSPAVSSPSQTSLSWASEVAVKALRDLAKKSAVAGGYMGHQASEQLGHLANSTGFRNLASAGRRAASTGSSRLHLEALLKQADQGDCSVVSMPTPSPGVSEAEVVAYLKWAHWNSLRGMTRHEALRQYGILTSCPPSPGSAKQLLRRQDSLPPAAEPT</sequence>
<organism evidence="4 5">
    <name type="scientific">Symbiodinium necroappetens</name>
    <dbReference type="NCBI Taxonomy" id="1628268"/>
    <lineage>
        <taxon>Eukaryota</taxon>
        <taxon>Sar</taxon>
        <taxon>Alveolata</taxon>
        <taxon>Dinophyceae</taxon>
        <taxon>Suessiales</taxon>
        <taxon>Symbiodiniaceae</taxon>
        <taxon>Symbiodinium</taxon>
    </lineage>
</organism>
<protein>
    <submittedName>
        <fullName evidence="4">RPA1 protein</fullName>
    </submittedName>
</protein>
<dbReference type="Gene3D" id="1.20.80.10">
    <property type="match status" value="1"/>
</dbReference>
<evidence type="ECO:0000256" key="2">
    <source>
        <dbReference type="SAM" id="SignalP"/>
    </source>
</evidence>
<gene>
    <name evidence="4" type="primary">RPA1</name>
    <name evidence="4" type="ORF">SNEC2469_LOCUS18943</name>
</gene>
<keyword evidence="2" id="KW-0732">Signal</keyword>
<dbReference type="PANTHER" id="PTHR31859">
    <property type="entry name" value="TETRATRICOPEPTIDE REPEAT PROTEIN 39 FAMILY MEMBER"/>
    <property type="match status" value="1"/>
</dbReference>
<reference evidence="4" key="1">
    <citation type="submission" date="2021-02" db="EMBL/GenBank/DDBJ databases">
        <authorList>
            <person name="Dougan E. K."/>
            <person name="Rhodes N."/>
            <person name="Thang M."/>
            <person name="Chan C."/>
        </authorList>
    </citation>
    <scope>NUCLEOTIDE SEQUENCE</scope>
</reference>
<dbReference type="SUPFAM" id="SSF47027">
    <property type="entry name" value="Acyl-CoA binding protein"/>
    <property type="match status" value="1"/>
</dbReference>
<evidence type="ECO:0000313" key="4">
    <source>
        <dbReference type="EMBL" id="CAE7664373.1"/>
    </source>
</evidence>
<evidence type="ECO:0000259" key="3">
    <source>
        <dbReference type="Pfam" id="PF00887"/>
    </source>
</evidence>
<feature type="signal peptide" evidence="2">
    <location>
        <begin position="1"/>
        <end position="21"/>
    </location>
</feature>
<accession>A0A812WBM3</accession>
<proteinExistence type="predicted"/>
<name>A0A812WBM3_9DINO</name>
<dbReference type="AlphaFoldDB" id="A0A812WBM3"/>
<dbReference type="GO" id="GO:0000062">
    <property type="term" value="F:fatty-acyl-CoA binding"/>
    <property type="evidence" value="ECO:0007669"/>
    <property type="project" value="InterPro"/>
</dbReference>
<dbReference type="InterPro" id="IPR035984">
    <property type="entry name" value="Acyl-CoA-binding_sf"/>
</dbReference>
<dbReference type="InterPro" id="IPR000582">
    <property type="entry name" value="Acyl-CoA-binding_protein"/>
</dbReference>
<feature type="chain" id="PRO_5032664795" evidence="2">
    <location>
        <begin position="22"/>
        <end position="556"/>
    </location>
</feature>
<dbReference type="InterPro" id="IPR019412">
    <property type="entry name" value="IML2/TPR_39"/>
</dbReference>
<evidence type="ECO:0000256" key="1">
    <source>
        <dbReference type="SAM" id="MobiDB-lite"/>
    </source>
</evidence>
<dbReference type="InterPro" id="IPR014352">
    <property type="entry name" value="FERM/acyl-CoA-bd_prot_sf"/>
</dbReference>
<comment type="caution">
    <text evidence="4">The sequence shown here is derived from an EMBL/GenBank/DDBJ whole genome shotgun (WGS) entry which is preliminary data.</text>
</comment>
<keyword evidence="5" id="KW-1185">Reference proteome</keyword>
<dbReference type="PANTHER" id="PTHR31859:SF1">
    <property type="entry name" value="TETRATRICOPEPTIDE REPEAT PROTEIN 39C"/>
    <property type="match status" value="1"/>
</dbReference>
<evidence type="ECO:0000313" key="5">
    <source>
        <dbReference type="Proteomes" id="UP000601435"/>
    </source>
</evidence>
<dbReference type="Proteomes" id="UP000601435">
    <property type="component" value="Unassembled WGS sequence"/>
</dbReference>
<dbReference type="OrthoDB" id="43460at2759"/>